<evidence type="ECO:0000256" key="5">
    <source>
        <dbReference type="ARBA" id="ARBA00022989"/>
    </source>
</evidence>
<dbReference type="RefSeq" id="WP_072318807.1">
    <property type="nucleotide sequence ID" value="NZ_FPJE01000025.1"/>
</dbReference>
<comment type="subcellular location">
    <subcellularLocation>
        <location evidence="1">Cell membrane</location>
        <topology evidence="1">Multi-pass membrane protein</topology>
    </subcellularLocation>
</comment>
<dbReference type="Proteomes" id="UP000182248">
    <property type="component" value="Unassembled WGS sequence"/>
</dbReference>
<feature type="transmembrane region" description="Helical" evidence="7">
    <location>
        <begin position="12"/>
        <end position="33"/>
    </location>
</feature>
<feature type="transmembrane region" description="Helical" evidence="7">
    <location>
        <begin position="521"/>
        <end position="547"/>
    </location>
</feature>
<proteinExistence type="inferred from homology"/>
<dbReference type="GO" id="GO:0005886">
    <property type="term" value="C:plasma membrane"/>
    <property type="evidence" value="ECO:0007669"/>
    <property type="project" value="UniProtKB-SubCell"/>
</dbReference>
<feature type="transmembrane region" description="Helical" evidence="7">
    <location>
        <begin position="197"/>
        <end position="216"/>
    </location>
</feature>
<accession>A0A1K1RGP5</accession>
<keyword evidence="3" id="KW-1003">Cell membrane</keyword>
<evidence type="ECO:0000256" key="3">
    <source>
        <dbReference type="ARBA" id="ARBA00022475"/>
    </source>
</evidence>
<reference evidence="8 9" key="1">
    <citation type="submission" date="2016-11" db="EMBL/GenBank/DDBJ databases">
        <authorList>
            <person name="Jaros S."/>
            <person name="Januszkiewicz K."/>
            <person name="Wedrychowicz H."/>
        </authorList>
    </citation>
    <scope>NUCLEOTIDE SEQUENCE [LARGE SCALE GENOMIC DNA]</scope>
    <source>
        <strain evidence="8 9">CGMCC 1.12145</strain>
    </source>
</reference>
<keyword evidence="6 7" id="KW-0472">Membrane</keyword>
<evidence type="ECO:0000256" key="7">
    <source>
        <dbReference type="SAM" id="Phobius"/>
    </source>
</evidence>
<keyword evidence="4 7" id="KW-0812">Transmembrane</keyword>
<evidence type="ECO:0000256" key="2">
    <source>
        <dbReference type="ARBA" id="ARBA00007977"/>
    </source>
</evidence>
<keyword evidence="9" id="KW-1185">Reference proteome</keyword>
<protein>
    <submittedName>
        <fullName evidence="8">Conserved hypothetical integral membrane protein</fullName>
    </submittedName>
</protein>
<feature type="transmembrane region" description="Helical" evidence="7">
    <location>
        <begin position="376"/>
        <end position="396"/>
    </location>
</feature>
<feature type="transmembrane region" description="Helical" evidence="7">
    <location>
        <begin position="447"/>
        <end position="470"/>
    </location>
</feature>
<gene>
    <name evidence="8" type="ORF">SAMN02927921_03555</name>
</gene>
<feature type="transmembrane region" description="Helical" evidence="7">
    <location>
        <begin position="344"/>
        <end position="364"/>
    </location>
</feature>
<dbReference type="EMBL" id="FPJE01000025">
    <property type="protein sequence ID" value="SFW71359.1"/>
    <property type="molecule type" value="Genomic_DNA"/>
</dbReference>
<feature type="transmembrane region" description="Helical" evidence="7">
    <location>
        <begin position="270"/>
        <end position="300"/>
    </location>
</feature>
<keyword evidence="5 7" id="KW-1133">Transmembrane helix</keyword>
<feature type="transmembrane region" description="Helical" evidence="7">
    <location>
        <begin position="490"/>
        <end position="509"/>
    </location>
</feature>
<name>A0A1K1RGP5_9FLAO</name>
<evidence type="ECO:0000256" key="4">
    <source>
        <dbReference type="ARBA" id="ARBA00022692"/>
    </source>
</evidence>
<dbReference type="InterPro" id="IPR018383">
    <property type="entry name" value="UPF0324_pro"/>
</dbReference>
<dbReference type="STRING" id="1150368.SAMN02927921_03555"/>
<feature type="transmembrane region" description="Helical" evidence="7">
    <location>
        <begin position="408"/>
        <end position="426"/>
    </location>
</feature>
<comment type="similarity">
    <text evidence="2">Belongs to the UPF0324 family.</text>
</comment>
<organism evidence="8 9">
    <name type="scientific">Sinomicrobium oceani</name>
    <dbReference type="NCBI Taxonomy" id="1150368"/>
    <lineage>
        <taxon>Bacteria</taxon>
        <taxon>Pseudomonadati</taxon>
        <taxon>Bacteroidota</taxon>
        <taxon>Flavobacteriia</taxon>
        <taxon>Flavobacteriales</taxon>
        <taxon>Flavobacteriaceae</taxon>
        <taxon>Sinomicrobium</taxon>
    </lineage>
</organism>
<dbReference type="PANTHER" id="PTHR30106:SF1">
    <property type="entry name" value="UPF0324 MEMBRANE PROTEIN FN0533"/>
    <property type="match status" value="1"/>
</dbReference>
<evidence type="ECO:0000256" key="6">
    <source>
        <dbReference type="ARBA" id="ARBA00023136"/>
    </source>
</evidence>
<feature type="transmembrane region" description="Helical" evidence="7">
    <location>
        <begin position="169"/>
        <end position="191"/>
    </location>
</feature>
<feature type="transmembrane region" description="Helical" evidence="7">
    <location>
        <begin position="228"/>
        <end position="250"/>
    </location>
</feature>
<evidence type="ECO:0000313" key="9">
    <source>
        <dbReference type="Proteomes" id="UP000182248"/>
    </source>
</evidence>
<dbReference type="Pfam" id="PF03601">
    <property type="entry name" value="Cons_hypoth698"/>
    <property type="match status" value="1"/>
</dbReference>
<dbReference type="PANTHER" id="PTHR30106">
    <property type="entry name" value="INNER MEMBRANE PROTEIN YEIH-RELATED"/>
    <property type="match status" value="1"/>
</dbReference>
<feature type="transmembrane region" description="Helical" evidence="7">
    <location>
        <begin position="312"/>
        <end position="332"/>
    </location>
</feature>
<evidence type="ECO:0000256" key="1">
    <source>
        <dbReference type="ARBA" id="ARBA00004651"/>
    </source>
</evidence>
<dbReference type="OrthoDB" id="9766798at2"/>
<dbReference type="AlphaFoldDB" id="A0A1K1RGP5"/>
<evidence type="ECO:0000313" key="8">
    <source>
        <dbReference type="EMBL" id="SFW71359.1"/>
    </source>
</evidence>
<sequence>MQRVLRNEDSWAIIIGLGLVLIGLIVFFILPFSGMAQQENLLKEELKAQESSPYKTVAWYRLSEERSVLSSAGTPAGSAIKNVLRSPGKWEYNPLQSLYKNEAPYPTVLPAAEDSLRILEERALAAQRHFERRGTPGRDMETAARSATIWNEARKALDKAKKGVSSYNLLWSLPVLAILFGMIFAIGGHFLGYGFRTFFIGFLGIFGLALISFILGQQTDVRSMGFGYPLWGIVLGMVISNTIGTPAWLLPAVRTEFYIKTGLVLLGAEILFGKILSIGLPGIFVAWVVTPVVLVLTYWFGQKVLKITSKTLNITISADMSVCGVSAAIATAAASKASKEELTLAVGLSMVFTSVMMVVLPAFINMTGMPEVLGGAWIGGTIDATGAVVAAGAFLGETALQVAATIKMIQNMLIGLIAFFVAYYFARISGNKERGNSRIEAKELWNRFPKFILGFVGASILISLLYHLAGPDLGEAMIDRGLIRSFTKDLRSWLFCLAFVSIGLSVNFKALKSHFSGGKPLILYACGQLFNLLLTLAVAYLMFYIVFPEITESL</sequence>